<dbReference type="AlphaFoldDB" id="A0AAN8RFD7"/>
<reference evidence="1 2" key="1">
    <citation type="submission" date="2019-10" db="EMBL/GenBank/DDBJ databases">
        <authorList>
            <person name="Palmer J.M."/>
        </authorList>
    </citation>
    <scope>NUCLEOTIDE SEQUENCE [LARGE SCALE GENOMIC DNA]</scope>
    <source>
        <strain evidence="1 2">TWF718</strain>
    </source>
</reference>
<organism evidence="1 2">
    <name type="scientific">Orbilia javanica</name>
    <dbReference type="NCBI Taxonomy" id="47235"/>
    <lineage>
        <taxon>Eukaryota</taxon>
        <taxon>Fungi</taxon>
        <taxon>Dikarya</taxon>
        <taxon>Ascomycota</taxon>
        <taxon>Pezizomycotina</taxon>
        <taxon>Orbiliomycetes</taxon>
        <taxon>Orbiliales</taxon>
        <taxon>Orbiliaceae</taxon>
        <taxon>Orbilia</taxon>
    </lineage>
</organism>
<name>A0AAN8RFD7_9PEZI</name>
<dbReference type="Proteomes" id="UP001313282">
    <property type="component" value="Unassembled WGS sequence"/>
</dbReference>
<keyword evidence="2" id="KW-1185">Reference proteome</keyword>
<evidence type="ECO:0000313" key="2">
    <source>
        <dbReference type="Proteomes" id="UP001313282"/>
    </source>
</evidence>
<accession>A0AAN8RFD7</accession>
<gene>
    <name evidence="1" type="ORF">TWF718_004258</name>
</gene>
<sequence>MAFIPLTPPVTCKYNNDKEERLSICPKTPTVNIEVVLEKAPGVLGVCSHAVSDEKGLKK</sequence>
<comment type="caution">
    <text evidence="1">The sequence shown here is derived from an EMBL/GenBank/DDBJ whole genome shotgun (WGS) entry which is preliminary data.</text>
</comment>
<proteinExistence type="predicted"/>
<evidence type="ECO:0000313" key="1">
    <source>
        <dbReference type="EMBL" id="KAK6351086.1"/>
    </source>
</evidence>
<protein>
    <submittedName>
        <fullName evidence="1">Uncharacterized protein</fullName>
    </submittedName>
</protein>
<dbReference type="EMBL" id="JAVHNR010000002">
    <property type="protein sequence ID" value="KAK6351086.1"/>
    <property type="molecule type" value="Genomic_DNA"/>
</dbReference>